<evidence type="ECO:0000313" key="3">
    <source>
        <dbReference type="EMBL" id="VEG28986.1"/>
    </source>
</evidence>
<dbReference type="Pfam" id="PF07811">
    <property type="entry name" value="TadE"/>
    <property type="match status" value="1"/>
</dbReference>
<dbReference type="KEGG" id="ahw:NCTC11636_01821"/>
<dbReference type="AlphaFoldDB" id="A0A448HI09"/>
<reference evidence="3 4" key="1">
    <citation type="submission" date="2018-12" db="EMBL/GenBank/DDBJ databases">
        <authorList>
            <consortium name="Pathogen Informatics"/>
        </authorList>
    </citation>
    <scope>NUCLEOTIDE SEQUENCE [LARGE SCALE GENOMIC DNA]</scope>
    <source>
        <strain evidence="3 4">NCTC11636</strain>
    </source>
</reference>
<evidence type="ECO:0000256" key="1">
    <source>
        <dbReference type="SAM" id="Phobius"/>
    </source>
</evidence>
<dbReference type="Proteomes" id="UP000266895">
    <property type="component" value="Chromosome"/>
</dbReference>
<dbReference type="OrthoDB" id="3260904at2"/>
<feature type="domain" description="TadE-like" evidence="2">
    <location>
        <begin position="16"/>
        <end position="58"/>
    </location>
</feature>
<gene>
    <name evidence="3" type="ORF">NCTC11636_01821</name>
</gene>
<evidence type="ECO:0000259" key="2">
    <source>
        <dbReference type="Pfam" id="PF07811"/>
    </source>
</evidence>
<keyword evidence="1" id="KW-0472">Membrane</keyword>
<feature type="transmembrane region" description="Helical" evidence="1">
    <location>
        <begin position="20"/>
        <end position="39"/>
    </location>
</feature>
<organism evidence="3 4">
    <name type="scientific">Actinomyces howellii</name>
    <dbReference type="NCBI Taxonomy" id="52771"/>
    <lineage>
        <taxon>Bacteria</taxon>
        <taxon>Bacillati</taxon>
        <taxon>Actinomycetota</taxon>
        <taxon>Actinomycetes</taxon>
        <taxon>Actinomycetales</taxon>
        <taxon>Actinomycetaceae</taxon>
        <taxon>Actinomyces</taxon>
    </lineage>
</organism>
<sequence>MAVLRRLRRAAACEAGTMSVEMIVLVPVLLLIVMIAVAGGRLVSAEGRVGAASRDAARAASMERSAMAARSAANASLRSSEAAGDDCSAAIDSSDFGRGGAVSVTVTCHVRLSDLGLVFLPGTTTVSERSTSPVDTWRGSR</sequence>
<keyword evidence="4" id="KW-1185">Reference proteome</keyword>
<dbReference type="RefSeq" id="WP_126382836.1">
    <property type="nucleotide sequence ID" value="NZ_LR134350.1"/>
</dbReference>
<accession>A0A448HI09</accession>
<name>A0A448HI09_9ACTO</name>
<evidence type="ECO:0000313" key="4">
    <source>
        <dbReference type="Proteomes" id="UP000266895"/>
    </source>
</evidence>
<proteinExistence type="predicted"/>
<keyword evidence="1" id="KW-1133">Transmembrane helix</keyword>
<protein>
    <submittedName>
        <fullName evidence="3">Flp pilus assembly protein TadG</fullName>
    </submittedName>
</protein>
<dbReference type="EMBL" id="LR134350">
    <property type="protein sequence ID" value="VEG28986.1"/>
    <property type="molecule type" value="Genomic_DNA"/>
</dbReference>
<keyword evidence="1" id="KW-0812">Transmembrane</keyword>
<dbReference type="InterPro" id="IPR012495">
    <property type="entry name" value="TadE-like_dom"/>
</dbReference>